<keyword evidence="3" id="KW-1185">Reference proteome</keyword>
<feature type="compositionally biased region" description="Basic and acidic residues" evidence="1">
    <location>
        <begin position="430"/>
        <end position="448"/>
    </location>
</feature>
<dbReference type="GO" id="GO:0050684">
    <property type="term" value="P:regulation of mRNA processing"/>
    <property type="evidence" value="ECO:0007669"/>
    <property type="project" value="InterPro"/>
</dbReference>
<comment type="caution">
    <text evidence="2">The sequence shown here is derived from an EMBL/GenBank/DDBJ whole genome shotgun (WGS) entry which is preliminary data.</text>
</comment>
<proteinExistence type="predicted"/>
<protein>
    <submittedName>
        <fullName evidence="2">Pentatricopeptide repeat-containing protein 2, mitochondrial</fullName>
    </submittedName>
</protein>
<evidence type="ECO:0000256" key="1">
    <source>
        <dbReference type="SAM" id="MobiDB-lite"/>
    </source>
</evidence>
<evidence type="ECO:0000313" key="3">
    <source>
        <dbReference type="Proteomes" id="UP000198287"/>
    </source>
</evidence>
<dbReference type="GO" id="GO:0005739">
    <property type="term" value="C:mitochondrion"/>
    <property type="evidence" value="ECO:0007669"/>
    <property type="project" value="InterPro"/>
</dbReference>
<accession>A0A226EUF2</accession>
<dbReference type="Proteomes" id="UP000198287">
    <property type="component" value="Unassembled WGS sequence"/>
</dbReference>
<dbReference type="PANTHER" id="PTHR14700:SF0">
    <property type="entry name" value="PENTATRICOPEPTIDE REPEAT-CONTAINING PROTEIN 2, MITOCHONDRIAL"/>
    <property type="match status" value="1"/>
</dbReference>
<sequence>MMVITYFSLEEDHAELICGNCAKKDLRKQQRMAGGRRDVSRFTGECVLVLALTRRLSSFFDIIFILTPIKPVQALLGGCRTLFAVQALGVDGYEKQRERTVQQFAGMTDKFREKMKEFSTTGSKNMIFTEDLKNMVHMIEDNPEDMALVLQMMKRFNQQNRHLRFGNFVFGPVVMRMYHFLNQPTQALQAFKDPELEGFFDQLATYQVLCDLLYNNAMYQEVIDVFEIVKSKQVQGTKYPRNVLVIVFASCYKLNTVQSYEYALSLLQQMKTVGALPVRRLVTYAAGLAVNQNAPNIALEILSLSGVSNYVTIRNLKLLSLSELGRPEDCLPILRTSIEVDNPTGEKRSTVCSDVLEKVAQAVAKANNKEVTVEFEKITKALKETGQISENLKSILDADISAPDADRRFPQGQQRQSMQRSFRIGQSLDLRPRRNPLYERERQSIRSD</sequence>
<dbReference type="GO" id="GO:0003723">
    <property type="term" value="F:RNA binding"/>
    <property type="evidence" value="ECO:0007669"/>
    <property type="project" value="TreeGrafter"/>
</dbReference>
<dbReference type="GO" id="GO:0007005">
    <property type="term" value="P:mitochondrion organization"/>
    <property type="evidence" value="ECO:0007669"/>
    <property type="project" value="TreeGrafter"/>
</dbReference>
<gene>
    <name evidence="2" type="ORF">Fcan01_02688</name>
</gene>
<evidence type="ECO:0000313" key="2">
    <source>
        <dbReference type="EMBL" id="OXA61243.1"/>
    </source>
</evidence>
<dbReference type="InterPro" id="IPR034629">
    <property type="entry name" value="PTCD2"/>
</dbReference>
<dbReference type="EMBL" id="LNIX01000001">
    <property type="protein sequence ID" value="OXA61243.1"/>
    <property type="molecule type" value="Genomic_DNA"/>
</dbReference>
<feature type="compositionally biased region" description="Polar residues" evidence="1">
    <location>
        <begin position="411"/>
        <end position="420"/>
    </location>
</feature>
<organism evidence="2 3">
    <name type="scientific">Folsomia candida</name>
    <name type="common">Springtail</name>
    <dbReference type="NCBI Taxonomy" id="158441"/>
    <lineage>
        <taxon>Eukaryota</taxon>
        <taxon>Metazoa</taxon>
        <taxon>Ecdysozoa</taxon>
        <taxon>Arthropoda</taxon>
        <taxon>Hexapoda</taxon>
        <taxon>Collembola</taxon>
        <taxon>Entomobryomorpha</taxon>
        <taxon>Isotomoidea</taxon>
        <taxon>Isotomidae</taxon>
        <taxon>Proisotominae</taxon>
        <taxon>Folsomia</taxon>
    </lineage>
</organism>
<dbReference type="OrthoDB" id="6073372at2759"/>
<feature type="region of interest" description="Disordered" evidence="1">
    <location>
        <begin position="403"/>
        <end position="448"/>
    </location>
</feature>
<dbReference type="OMA" id="KFYCSQI"/>
<name>A0A226EUF2_FOLCA</name>
<reference evidence="2 3" key="1">
    <citation type="submission" date="2015-12" db="EMBL/GenBank/DDBJ databases">
        <title>The genome of Folsomia candida.</title>
        <authorList>
            <person name="Faddeeva A."/>
            <person name="Derks M.F."/>
            <person name="Anvar Y."/>
            <person name="Smit S."/>
            <person name="Van Straalen N."/>
            <person name="Roelofs D."/>
        </authorList>
    </citation>
    <scope>NUCLEOTIDE SEQUENCE [LARGE SCALE GENOMIC DNA]</scope>
    <source>
        <strain evidence="2 3">VU population</strain>
        <tissue evidence="2">Whole body</tissue>
    </source>
</reference>
<dbReference type="AlphaFoldDB" id="A0A226EUF2"/>
<dbReference type="PANTHER" id="PTHR14700">
    <property type="entry name" value="PENTATRICOPEPTIDE REPEAT-CONTAINING PROTEIN 2, MITOCHONDRIAL"/>
    <property type="match status" value="1"/>
</dbReference>